<comment type="caution">
    <text evidence="3">The sequence shown here is derived from an EMBL/GenBank/DDBJ whole genome shotgun (WGS) entry which is preliminary data.</text>
</comment>
<name>A0A2T5G2A0_9SPHN</name>
<sequence length="275" mass="30074">MRDFANASAPSWLQRLSAEGGLAIGLGALFAWLGPFRTYEQQFLSRIGFWTLLVAIWFVLTALAGAGVGRLARLRDLPEWARIAPRAGFAALPMMLVTLPATEALQGWRPGADQLFALYAKIFVIGCGLTCISTALLDREGRLLARQSRPAMPSAAPVPEVAPAPPPMPVERDVLQAKLPPHLRGPIYCLEMEDHYVRVHSDKGSSLLLMRLGDAVASLGDTPGLRVHRSWWVARAGVRRVSRKGRAVRVELENGLLVPVSQPYVRAVRDLFGEA</sequence>
<feature type="transmembrane region" description="Helical" evidence="1">
    <location>
        <begin position="116"/>
        <end position="137"/>
    </location>
</feature>
<dbReference type="OrthoDB" id="7028951at2"/>
<evidence type="ECO:0000256" key="1">
    <source>
        <dbReference type="SAM" id="Phobius"/>
    </source>
</evidence>
<dbReference type="SMART" id="SM00850">
    <property type="entry name" value="LytTR"/>
    <property type="match status" value="1"/>
</dbReference>
<keyword evidence="1" id="KW-0472">Membrane</keyword>
<proteinExistence type="predicted"/>
<accession>A0A2T5G2A0</accession>
<dbReference type="Proteomes" id="UP000244162">
    <property type="component" value="Unassembled WGS sequence"/>
</dbReference>
<dbReference type="AlphaFoldDB" id="A0A2T5G2A0"/>
<feature type="domain" description="HTH LytTR-type" evidence="2">
    <location>
        <begin position="187"/>
        <end position="274"/>
    </location>
</feature>
<feature type="transmembrane region" description="Helical" evidence="1">
    <location>
        <begin position="12"/>
        <end position="35"/>
    </location>
</feature>
<keyword evidence="1" id="KW-0812">Transmembrane</keyword>
<organism evidence="3 4">
    <name type="scientific">Sphingomonas oleivorans</name>
    <dbReference type="NCBI Taxonomy" id="1735121"/>
    <lineage>
        <taxon>Bacteria</taxon>
        <taxon>Pseudomonadati</taxon>
        <taxon>Pseudomonadota</taxon>
        <taxon>Alphaproteobacteria</taxon>
        <taxon>Sphingomonadales</taxon>
        <taxon>Sphingomonadaceae</taxon>
        <taxon>Sphingomonas</taxon>
    </lineage>
</organism>
<dbReference type="PROSITE" id="PS50930">
    <property type="entry name" value="HTH_LYTTR"/>
    <property type="match status" value="1"/>
</dbReference>
<evidence type="ECO:0000259" key="2">
    <source>
        <dbReference type="PROSITE" id="PS50930"/>
    </source>
</evidence>
<reference evidence="3 4" key="1">
    <citation type="submission" date="2017-09" db="EMBL/GenBank/DDBJ databases">
        <title>Sphingomonas panjinensis sp.nov., isolated from oil-contaminated soil.</title>
        <authorList>
            <person name="Wang L."/>
            <person name="Chen L."/>
        </authorList>
    </citation>
    <scope>NUCLEOTIDE SEQUENCE [LARGE SCALE GENOMIC DNA]</scope>
    <source>
        <strain evidence="3 4">FW-11</strain>
    </source>
</reference>
<evidence type="ECO:0000313" key="3">
    <source>
        <dbReference type="EMBL" id="PTQ13279.1"/>
    </source>
</evidence>
<dbReference type="InterPro" id="IPR007492">
    <property type="entry name" value="LytTR_DNA-bd_dom"/>
</dbReference>
<dbReference type="EMBL" id="NWBU01000004">
    <property type="protein sequence ID" value="PTQ13279.1"/>
    <property type="molecule type" value="Genomic_DNA"/>
</dbReference>
<protein>
    <submittedName>
        <fullName evidence="3">LytTR family transcriptional regulator</fullName>
    </submittedName>
</protein>
<feature type="transmembrane region" description="Helical" evidence="1">
    <location>
        <begin position="83"/>
        <end position="101"/>
    </location>
</feature>
<keyword evidence="4" id="KW-1185">Reference proteome</keyword>
<keyword evidence="1" id="KW-1133">Transmembrane helix</keyword>
<gene>
    <name evidence="3" type="ORF">CLG96_03980</name>
</gene>
<dbReference type="GO" id="GO:0003677">
    <property type="term" value="F:DNA binding"/>
    <property type="evidence" value="ECO:0007669"/>
    <property type="project" value="InterPro"/>
</dbReference>
<dbReference type="Gene3D" id="2.40.50.1020">
    <property type="entry name" value="LytTr DNA-binding domain"/>
    <property type="match status" value="1"/>
</dbReference>
<feature type="transmembrane region" description="Helical" evidence="1">
    <location>
        <begin position="47"/>
        <end position="71"/>
    </location>
</feature>
<dbReference type="Pfam" id="PF04397">
    <property type="entry name" value="LytTR"/>
    <property type="match status" value="1"/>
</dbReference>
<dbReference type="RefSeq" id="WP_107966512.1">
    <property type="nucleotide sequence ID" value="NZ_NWBU01000004.1"/>
</dbReference>
<evidence type="ECO:0000313" key="4">
    <source>
        <dbReference type="Proteomes" id="UP000244162"/>
    </source>
</evidence>